<comment type="caution">
    <text evidence="1">The sequence shown here is derived from an EMBL/GenBank/DDBJ whole genome shotgun (WGS) entry which is preliminary data.</text>
</comment>
<evidence type="ECO:0000313" key="1">
    <source>
        <dbReference type="EMBL" id="KAI5077117.1"/>
    </source>
</evidence>
<protein>
    <submittedName>
        <fullName evidence="1">Uncharacterized protein</fullName>
    </submittedName>
</protein>
<sequence>MASLVANVPLSLPLDSLLASSWTWLALSLATIATLLRALSRIPFYRHRRPALLPSPPSIFSAEAEQLSSIISDFSLPLQKTHKRRTSCKNTGTLHALVGHGGVSYGCLSCDGKCESTLQCLCKAALASDVGGLCGSLRTDGVKNSVCSSNCTLNVGSTLGFLVDEQERVLTQGGFEGSGERHKVTCMSPHKPLLNSPPPPPSVPPCFETQFGWHKLLRTKLGIQWQVGTSALSLKPVRWCVKSWSSQEIKLFEVLNVEGPSVGAMDVDIAAGLACIAQTHGGLYLWDIMNQACLSRVFSGIHSVSALCWSEESRFSIAGSCNGLELWDVRSPNLISIWNGNAYSEPCEKLQCEANTVCVSRCKGMYQIYDLRKSQVYCFSKATLAPPSGAVLALRVEAEEWSMALWEKLSCAEEETAWDVELAVPGNDVVVASYKGSSSSFTSKCVTLVRSLSSSGC</sequence>
<gene>
    <name evidence="1" type="ORF">GOP47_0006941</name>
</gene>
<name>A0A9D4V0K3_ADICA</name>
<dbReference type="Proteomes" id="UP000886520">
    <property type="component" value="Chromosome 7"/>
</dbReference>
<dbReference type="OrthoDB" id="1986349at2759"/>
<keyword evidence="2" id="KW-1185">Reference proteome</keyword>
<dbReference type="SUPFAM" id="SSF50978">
    <property type="entry name" value="WD40 repeat-like"/>
    <property type="match status" value="1"/>
</dbReference>
<reference evidence="1" key="1">
    <citation type="submission" date="2021-01" db="EMBL/GenBank/DDBJ databases">
        <title>Adiantum capillus-veneris genome.</title>
        <authorList>
            <person name="Fang Y."/>
            <person name="Liao Q."/>
        </authorList>
    </citation>
    <scope>NUCLEOTIDE SEQUENCE</scope>
    <source>
        <strain evidence="1">H3</strain>
        <tissue evidence="1">Leaf</tissue>
    </source>
</reference>
<evidence type="ECO:0000313" key="2">
    <source>
        <dbReference type="Proteomes" id="UP000886520"/>
    </source>
</evidence>
<organism evidence="1 2">
    <name type="scientific">Adiantum capillus-veneris</name>
    <name type="common">Maidenhair fern</name>
    <dbReference type="NCBI Taxonomy" id="13818"/>
    <lineage>
        <taxon>Eukaryota</taxon>
        <taxon>Viridiplantae</taxon>
        <taxon>Streptophyta</taxon>
        <taxon>Embryophyta</taxon>
        <taxon>Tracheophyta</taxon>
        <taxon>Polypodiopsida</taxon>
        <taxon>Polypodiidae</taxon>
        <taxon>Polypodiales</taxon>
        <taxon>Pteridineae</taxon>
        <taxon>Pteridaceae</taxon>
        <taxon>Vittarioideae</taxon>
        <taxon>Adiantum</taxon>
    </lineage>
</organism>
<proteinExistence type="predicted"/>
<dbReference type="Gene3D" id="2.130.10.10">
    <property type="entry name" value="YVTN repeat-like/Quinoprotein amine dehydrogenase"/>
    <property type="match status" value="1"/>
</dbReference>
<accession>A0A9D4V0K3</accession>
<dbReference type="AlphaFoldDB" id="A0A9D4V0K3"/>
<dbReference type="EMBL" id="JABFUD020000007">
    <property type="protein sequence ID" value="KAI5077117.1"/>
    <property type="molecule type" value="Genomic_DNA"/>
</dbReference>
<dbReference type="InterPro" id="IPR036322">
    <property type="entry name" value="WD40_repeat_dom_sf"/>
</dbReference>
<dbReference type="InterPro" id="IPR015943">
    <property type="entry name" value="WD40/YVTN_repeat-like_dom_sf"/>
</dbReference>